<dbReference type="GO" id="GO:0030165">
    <property type="term" value="F:PDZ domain binding"/>
    <property type="evidence" value="ECO:0007669"/>
    <property type="project" value="TreeGrafter"/>
</dbReference>
<sequence>MHFRSTETDLELLLRCSSSSFQRKSQLRPEKMVCDKCQKKLGKVICPDPWKSGARNTTENGGRKVNENKLLTQKKNRFNPYTTINKCKICKQTVHQAHSHYCQGCAYKKGICTMCGKQVLDTANYRQTSV</sequence>
<dbReference type="GO" id="GO:0005681">
    <property type="term" value="C:spliceosomal complex"/>
    <property type="evidence" value="ECO:0007669"/>
    <property type="project" value="UniProtKB-KW"/>
</dbReference>
<dbReference type="PANTHER" id="PTHR11805:SF1">
    <property type="entry name" value="CYSTEINE-RICH PDZ-BINDING PROTEIN"/>
    <property type="match status" value="1"/>
</dbReference>
<dbReference type="PANTHER" id="PTHR11805">
    <property type="entry name" value="CYSTEINE-RICH PDZ-BINDING PROTEIN"/>
    <property type="match status" value="1"/>
</dbReference>
<protein>
    <recommendedName>
        <fullName evidence="3">Cysteine-rich PDZ-binding protein</fullName>
    </recommendedName>
    <alternativeName>
        <fullName evidence="8">Cysteine-rich interactor of PDZ three</fullName>
    </alternativeName>
</protein>
<gene>
    <name evidence="9" type="ORF">OS493_007520</name>
</gene>
<accession>A0A9X0CSW2</accession>
<dbReference type="Proteomes" id="UP001163046">
    <property type="component" value="Unassembled WGS sequence"/>
</dbReference>
<dbReference type="GO" id="GO:0008380">
    <property type="term" value="P:RNA splicing"/>
    <property type="evidence" value="ECO:0007669"/>
    <property type="project" value="UniProtKB-KW"/>
</dbReference>
<keyword evidence="6" id="KW-0747">Spliceosome</keyword>
<keyword evidence="4" id="KW-0963">Cytoplasm</keyword>
<evidence type="ECO:0000256" key="4">
    <source>
        <dbReference type="ARBA" id="ARBA00022490"/>
    </source>
</evidence>
<dbReference type="GO" id="GO:0006397">
    <property type="term" value="P:mRNA processing"/>
    <property type="evidence" value="ECO:0007669"/>
    <property type="project" value="UniProtKB-KW"/>
</dbReference>
<evidence type="ECO:0000256" key="8">
    <source>
        <dbReference type="ARBA" id="ARBA00032518"/>
    </source>
</evidence>
<dbReference type="EMBL" id="MU826828">
    <property type="protein sequence ID" value="KAJ7374415.1"/>
    <property type="molecule type" value="Genomic_DNA"/>
</dbReference>
<dbReference type="GO" id="GO:0030425">
    <property type="term" value="C:dendrite"/>
    <property type="evidence" value="ECO:0007669"/>
    <property type="project" value="TreeGrafter"/>
</dbReference>
<dbReference type="AlphaFoldDB" id="A0A9X0CSW2"/>
<evidence type="ECO:0000256" key="3">
    <source>
        <dbReference type="ARBA" id="ARBA00018615"/>
    </source>
</evidence>
<dbReference type="GO" id="GO:0008017">
    <property type="term" value="F:microtubule binding"/>
    <property type="evidence" value="ECO:0007669"/>
    <property type="project" value="TreeGrafter"/>
</dbReference>
<dbReference type="GO" id="GO:0031122">
    <property type="term" value="P:cytoplasmic microtubule organization"/>
    <property type="evidence" value="ECO:0007669"/>
    <property type="project" value="TreeGrafter"/>
</dbReference>
<dbReference type="OrthoDB" id="147332at2759"/>
<comment type="subcellular location">
    <subcellularLocation>
        <location evidence="1">Cytoplasm</location>
    </subcellularLocation>
</comment>
<evidence type="ECO:0000313" key="10">
    <source>
        <dbReference type="Proteomes" id="UP001163046"/>
    </source>
</evidence>
<evidence type="ECO:0000256" key="1">
    <source>
        <dbReference type="ARBA" id="ARBA00004496"/>
    </source>
</evidence>
<keyword evidence="5" id="KW-0507">mRNA processing</keyword>
<dbReference type="InterPro" id="IPR019367">
    <property type="entry name" value="PDZ-binding_CRIPT"/>
</dbReference>
<evidence type="ECO:0000256" key="5">
    <source>
        <dbReference type="ARBA" id="ARBA00022664"/>
    </source>
</evidence>
<evidence type="ECO:0000256" key="6">
    <source>
        <dbReference type="ARBA" id="ARBA00022728"/>
    </source>
</evidence>
<dbReference type="GO" id="GO:0005737">
    <property type="term" value="C:cytoplasm"/>
    <property type="evidence" value="ECO:0007669"/>
    <property type="project" value="UniProtKB-SubCell"/>
</dbReference>
<dbReference type="Pfam" id="PF10235">
    <property type="entry name" value="Cript"/>
    <property type="match status" value="1"/>
</dbReference>
<comment type="caution">
    <text evidence="9">The sequence shown here is derived from an EMBL/GenBank/DDBJ whole genome shotgun (WGS) entry which is preliminary data.</text>
</comment>
<organism evidence="9 10">
    <name type="scientific">Desmophyllum pertusum</name>
    <dbReference type="NCBI Taxonomy" id="174260"/>
    <lineage>
        <taxon>Eukaryota</taxon>
        <taxon>Metazoa</taxon>
        <taxon>Cnidaria</taxon>
        <taxon>Anthozoa</taxon>
        <taxon>Hexacorallia</taxon>
        <taxon>Scleractinia</taxon>
        <taxon>Caryophylliina</taxon>
        <taxon>Caryophylliidae</taxon>
        <taxon>Desmophyllum</taxon>
    </lineage>
</organism>
<keyword evidence="10" id="KW-1185">Reference proteome</keyword>
<proteinExistence type="inferred from homology"/>
<evidence type="ECO:0000256" key="2">
    <source>
        <dbReference type="ARBA" id="ARBA00009021"/>
    </source>
</evidence>
<name>A0A9X0CSW2_9CNID</name>
<keyword evidence="7" id="KW-0508">mRNA splicing</keyword>
<evidence type="ECO:0000313" key="9">
    <source>
        <dbReference type="EMBL" id="KAJ7374415.1"/>
    </source>
</evidence>
<comment type="similarity">
    <text evidence="2">Belongs to the CRIPT family.</text>
</comment>
<reference evidence="9" key="1">
    <citation type="submission" date="2023-01" db="EMBL/GenBank/DDBJ databases">
        <title>Genome assembly of the deep-sea coral Lophelia pertusa.</title>
        <authorList>
            <person name="Herrera S."/>
            <person name="Cordes E."/>
        </authorList>
    </citation>
    <scope>NUCLEOTIDE SEQUENCE</scope>
    <source>
        <strain evidence="9">USNM1676648</strain>
        <tissue evidence="9">Polyp</tissue>
    </source>
</reference>
<evidence type="ECO:0000256" key="7">
    <source>
        <dbReference type="ARBA" id="ARBA00023187"/>
    </source>
</evidence>